<comment type="caution">
    <text evidence="1">The sequence shown here is derived from an EMBL/GenBank/DDBJ whole genome shotgun (WGS) entry which is preliminary data.</text>
</comment>
<accession>A0ACA9N911</accession>
<gene>
    <name evidence="1" type="ORF">SCALOS_LOCUS8159</name>
</gene>
<dbReference type="EMBL" id="CAJVPM010020742">
    <property type="protein sequence ID" value="CAG8636486.1"/>
    <property type="molecule type" value="Genomic_DNA"/>
</dbReference>
<evidence type="ECO:0000313" key="2">
    <source>
        <dbReference type="Proteomes" id="UP000789860"/>
    </source>
</evidence>
<proteinExistence type="predicted"/>
<protein>
    <submittedName>
        <fullName evidence="1">2976_t:CDS:1</fullName>
    </submittedName>
</protein>
<evidence type="ECO:0000313" key="1">
    <source>
        <dbReference type="EMBL" id="CAG8636486.1"/>
    </source>
</evidence>
<feature type="non-terminal residue" evidence="1">
    <location>
        <position position="1"/>
    </location>
</feature>
<dbReference type="Proteomes" id="UP000789860">
    <property type="component" value="Unassembled WGS sequence"/>
</dbReference>
<sequence length="80" mass="9006">GLFGSIFGLLNIFSRMSGGLTSDFANKKMGVRGRLLAQFLCFFLQGAFLILFRFLSIDLTTAIILIGCFSWFTQVYMKSF</sequence>
<keyword evidence="2" id="KW-1185">Reference proteome</keyword>
<reference evidence="1" key="1">
    <citation type="submission" date="2021-06" db="EMBL/GenBank/DDBJ databases">
        <authorList>
            <person name="Kallberg Y."/>
            <person name="Tangrot J."/>
            <person name="Rosling A."/>
        </authorList>
    </citation>
    <scope>NUCLEOTIDE SEQUENCE</scope>
    <source>
        <strain evidence="1">AU212A</strain>
    </source>
</reference>
<name>A0ACA9N911_9GLOM</name>
<organism evidence="1 2">
    <name type="scientific">Scutellospora calospora</name>
    <dbReference type="NCBI Taxonomy" id="85575"/>
    <lineage>
        <taxon>Eukaryota</taxon>
        <taxon>Fungi</taxon>
        <taxon>Fungi incertae sedis</taxon>
        <taxon>Mucoromycota</taxon>
        <taxon>Glomeromycotina</taxon>
        <taxon>Glomeromycetes</taxon>
        <taxon>Diversisporales</taxon>
        <taxon>Gigasporaceae</taxon>
        <taxon>Scutellospora</taxon>
    </lineage>
</organism>